<protein>
    <recommendedName>
        <fullName evidence="3">Endonuclease/exonuclease/phosphatase domain-containing protein</fullName>
    </recommendedName>
</protein>
<keyword evidence="2" id="KW-1185">Reference proteome</keyword>
<name>A0A017S1I2_ASPRC</name>
<gene>
    <name evidence="1" type="ORF">EURHEDRAFT_417871</name>
</gene>
<organism evidence="1 2">
    <name type="scientific">Aspergillus ruber (strain CBS 135680)</name>
    <dbReference type="NCBI Taxonomy" id="1388766"/>
    <lineage>
        <taxon>Eukaryota</taxon>
        <taxon>Fungi</taxon>
        <taxon>Dikarya</taxon>
        <taxon>Ascomycota</taxon>
        <taxon>Pezizomycotina</taxon>
        <taxon>Eurotiomycetes</taxon>
        <taxon>Eurotiomycetidae</taxon>
        <taxon>Eurotiales</taxon>
        <taxon>Aspergillaceae</taxon>
        <taxon>Aspergillus</taxon>
        <taxon>Aspergillus subgen. Aspergillus</taxon>
    </lineage>
</organism>
<proteinExistence type="predicted"/>
<dbReference type="SUPFAM" id="SSF56219">
    <property type="entry name" value="DNase I-like"/>
    <property type="match status" value="1"/>
</dbReference>
<evidence type="ECO:0000313" key="1">
    <source>
        <dbReference type="EMBL" id="EYE90010.1"/>
    </source>
</evidence>
<dbReference type="RefSeq" id="XP_040633700.1">
    <property type="nucleotide sequence ID" value="XM_040783301.1"/>
</dbReference>
<reference evidence="2" key="1">
    <citation type="journal article" date="2014" name="Nat. Commun.">
        <title>Genomic adaptations of the halophilic Dead Sea filamentous fungus Eurotium rubrum.</title>
        <authorList>
            <person name="Kis-Papo T."/>
            <person name="Weig A.R."/>
            <person name="Riley R."/>
            <person name="Persoh D."/>
            <person name="Salamov A."/>
            <person name="Sun H."/>
            <person name="Lipzen A."/>
            <person name="Wasser S.P."/>
            <person name="Rambold G."/>
            <person name="Grigoriev I.V."/>
            <person name="Nevo E."/>
        </authorList>
    </citation>
    <scope>NUCLEOTIDE SEQUENCE [LARGE SCALE GENOMIC DNA]</scope>
    <source>
        <strain evidence="2">CBS 135680</strain>
    </source>
</reference>
<dbReference type="Proteomes" id="UP000019804">
    <property type="component" value="Unassembled WGS sequence"/>
</dbReference>
<dbReference type="Gene3D" id="3.60.10.10">
    <property type="entry name" value="Endonuclease/exonuclease/phosphatase"/>
    <property type="match status" value="1"/>
</dbReference>
<dbReference type="InterPro" id="IPR036691">
    <property type="entry name" value="Endo/exonu/phosph_ase_sf"/>
</dbReference>
<sequence length="60" mass="7056">MRYDKTLPQLRIIQVNVARSPSPHEAALQLAFEQDYHVILIQEPWVVMGFLYEPKGWQFG</sequence>
<dbReference type="EMBL" id="KK088481">
    <property type="protein sequence ID" value="EYE90010.1"/>
    <property type="molecule type" value="Genomic_DNA"/>
</dbReference>
<dbReference type="GeneID" id="63698425"/>
<evidence type="ECO:0000313" key="2">
    <source>
        <dbReference type="Proteomes" id="UP000019804"/>
    </source>
</evidence>
<dbReference type="AlphaFoldDB" id="A0A017S1I2"/>
<dbReference type="HOGENOM" id="CLU_2941328_0_0_1"/>
<accession>A0A017S1I2</accession>
<dbReference type="OrthoDB" id="4939572at2759"/>
<evidence type="ECO:0008006" key="3">
    <source>
        <dbReference type="Google" id="ProtNLM"/>
    </source>
</evidence>